<evidence type="ECO:0000256" key="6">
    <source>
        <dbReference type="ARBA" id="ARBA00022989"/>
    </source>
</evidence>
<dbReference type="InterPro" id="IPR050144">
    <property type="entry name" value="AAE_transporter"/>
</dbReference>
<dbReference type="Pfam" id="PF02080">
    <property type="entry name" value="TrkA_C"/>
    <property type="match status" value="1"/>
</dbReference>
<dbReference type="GO" id="GO:0005886">
    <property type="term" value="C:plasma membrane"/>
    <property type="evidence" value="ECO:0007669"/>
    <property type="project" value="UniProtKB-SubCell"/>
</dbReference>
<dbReference type="NCBIfam" id="TIGR01625">
    <property type="entry name" value="YidE_YbjL_dupl"/>
    <property type="match status" value="2"/>
</dbReference>
<name>A0A413T1U9_9BACT</name>
<comment type="similarity">
    <text evidence="2">Belongs to the AAE transporter (TC 2.A.81) family.</text>
</comment>
<evidence type="ECO:0000256" key="7">
    <source>
        <dbReference type="ARBA" id="ARBA00023136"/>
    </source>
</evidence>
<dbReference type="GO" id="GO:0008324">
    <property type="term" value="F:monoatomic cation transmembrane transporter activity"/>
    <property type="evidence" value="ECO:0007669"/>
    <property type="project" value="InterPro"/>
</dbReference>
<keyword evidence="3" id="KW-0813">Transport</keyword>
<proteinExistence type="inferred from homology"/>
<dbReference type="Gene3D" id="3.30.70.1450">
    <property type="entry name" value="Regulator of K+ conductance, C-terminal domain"/>
    <property type="match status" value="2"/>
</dbReference>
<evidence type="ECO:0000256" key="4">
    <source>
        <dbReference type="ARBA" id="ARBA00022475"/>
    </source>
</evidence>
<dbReference type="InterPro" id="IPR006037">
    <property type="entry name" value="RCK_C"/>
</dbReference>
<organism evidence="9 10">
    <name type="scientific">Phocaeicola coprophilus</name>
    <dbReference type="NCBI Taxonomy" id="387090"/>
    <lineage>
        <taxon>Bacteria</taxon>
        <taxon>Pseudomonadati</taxon>
        <taxon>Bacteroidota</taxon>
        <taxon>Bacteroidia</taxon>
        <taxon>Bacteroidales</taxon>
        <taxon>Bacteroidaceae</taxon>
        <taxon>Phocaeicola</taxon>
    </lineage>
</organism>
<keyword evidence="4" id="KW-1003">Cell membrane</keyword>
<accession>A0A413T1U9</accession>
<comment type="subcellular location">
    <subcellularLocation>
        <location evidence="1">Cell membrane</location>
        <topology evidence="1">Multi-pass membrane protein</topology>
    </subcellularLocation>
</comment>
<protein>
    <submittedName>
        <fullName evidence="9">Putative transporter</fullName>
    </submittedName>
</protein>
<evidence type="ECO:0000256" key="2">
    <source>
        <dbReference type="ARBA" id="ARBA00009854"/>
    </source>
</evidence>
<dbReference type="RefSeq" id="WP_008140376.1">
    <property type="nucleotide sequence ID" value="NZ_CABJGD010000008.1"/>
</dbReference>
<dbReference type="EMBL" id="QSFT01000008">
    <property type="protein sequence ID" value="RHA76955.1"/>
    <property type="molecule type" value="Genomic_DNA"/>
</dbReference>
<sequence length="562" mass="60069">MELIENLFMGYPNLWGGGVAHSVLILSLVITLGIALGKIKVAGVSLGVTWILFVGIVFGHFNMNLNEHLLHFLKEFGLILFVYSIGLQVGPGFFSAFKKGGFTLNVVAMIVVFTGVVMAIVLHFVTGTPITTMVGILSGAVTNTPGLGAAQQANSDLNGVDAPEIALGYAVAYPLGVIGCILSLLALKYLLRVKTAQEEAEAEQGMGHIQELTVRPVTLEIHNGSVNGKTLREIHPLVKRRFVVSYICRADGDGEIEMAGADTVLHLNDKILVVSTPIDVEAITVFFGKQVDMVWEKPDSKYISRRILITKSELNGKMLSQLKIRQNFGANITRVNRSGVDLVASPGLQLQMGDRVTVVGSELAVSHAEKVLGNSLKRLNHPNLIPIFLGIALGCILGSIPFVFPGIPQPVKLGLAGGPLIVSILISRFGPQYKLITYTTMSANLMVREIGISLFLACVGLGAGEGFVDTIIHGGGYVWIAYGAIITVVPLFVAGLIGRYALKLNYYTLIGVLSGATTNPPALAYSNDQTSCDAPSVGYATVYPLTMFLRVLTAQLLILSLA</sequence>
<dbReference type="AlphaFoldDB" id="A0A413T1U9"/>
<dbReference type="InterPro" id="IPR036721">
    <property type="entry name" value="RCK_C_sf"/>
</dbReference>
<dbReference type="NCBIfam" id="NF003007">
    <property type="entry name" value="PRK03818.1"/>
    <property type="match status" value="1"/>
</dbReference>
<evidence type="ECO:0000256" key="5">
    <source>
        <dbReference type="ARBA" id="ARBA00022692"/>
    </source>
</evidence>
<reference evidence="9 10" key="1">
    <citation type="submission" date="2018-08" db="EMBL/GenBank/DDBJ databases">
        <title>A genome reference for cultivated species of the human gut microbiota.</title>
        <authorList>
            <person name="Zou Y."/>
            <person name="Xue W."/>
            <person name="Luo G."/>
        </authorList>
    </citation>
    <scope>NUCLEOTIDE SEQUENCE [LARGE SCALE GENOMIC DNA]</scope>
    <source>
        <strain evidence="9 10">AM42-38</strain>
    </source>
</reference>
<dbReference type="GO" id="GO:0006813">
    <property type="term" value="P:potassium ion transport"/>
    <property type="evidence" value="ECO:0007669"/>
    <property type="project" value="InterPro"/>
</dbReference>
<keyword evidence="6" id="KW-1133">Transmembrane helix</keyword>
<evidence type="ECO:0000256" key="3">
    <source>
        <dbReference type="ARBA" id="ARBA00022448"/>
    </source>
</evidence>
<keyword evidence="5" id="KW-0812">Transmembrane</keyword>
<dbReference type="PANTHER" id="PTHR30445">
    <property type="entry name" value="K(+)_H(+) ANTIPORTER SUBUNIT KHTT"/>
    <property type="match status" value="1"/>
</dbReference>
<feature type="domain" description="RCK C-terminal" evidence="8">
    <location>
        <begin position="291"/>
        <end position="374"/>
    </location>
</feature>
<evidence type="ECO:0000313" key="10">
    <source>
        <dbReference type="Proteomes" id="UP000283855"/>
    </source>
</evidence>
<dbReference type="Proteomes" id="UP000283855">
    <property type="component" value="Unassembled WGS sequence"/>
</dbReference>
<dbReference type="Pfam" id="PF06826">
    <property type="entry name" value="Asp-Al_Ex"/>
    <property type="match status" value="2"/>
</dbReference>
<evidence type="ECO:0000259" key="8">
    <source>
        <dbReference type="PROSITE" id="PS51202"/>
    </source>
</evidence>
<gene>
    <name evidence="9" type="ORF">DW921_05410</name>
</gene>
<evidence type="ECO:0000313" key="9">
    <source>
        <dbReference type="EMBL" id="RHA76955.1"/>
    </source>
</evidence>
<evidence type="ECO:0000256" key="1">
    <source>
        <dbReference type="ARBA" id="ARBA00004651"/>
    </source>
</evidence>
<dbReference type="PROSITE" id="PS51202">
    <property type="entry name" value="RCK_C"/>
    <property type="match status" value="2"/>
</dbReference>
<keyword evidence="7" id="KW-0472">Membrane</keyword>
<dbReference type="SUPFAM" id="SSF116726">
    <property type="entry name" value="TrkA C-terminal domain-like"/>
    <property type="match status" value="2"/>
</dbReference>
<comment type="caution">
    <text evidence="9">The sequence shown here is derived from an EMBL/GenBank/DDBJ whole genome shotgun (WGS) entry which is preliminary data.</text>
</comment>
<dbReference type="GeneID" id="78405023"/>
<feature type="domain" description="RCK C-terminal" evidence="8">
    <location>
        <begin position="204"/>
        <end position="289"/>
    </location>
</feature>
<dbReference type="InterPro" id="IPR006512">
    <property type="entry name" value="YidE_YbjL"/>
</dbReference>
<dbReference type="PANTHER" id="PTHR30445:SF3">
    <property type="entry name" value="TRANSPORT PROTEIN YIDE-RELATED"/>
    <property type="match status" value="1"/>
</dbReference>